<dbReference type="InterPro" id="IPR000742">
    <property type="entry name" value="EGF"/>
</dbReference>
<feature type="domain" description="EGF-like" evidence="2">
    <location>
        <begin position="1349"/>
        <end position="1388"/>
    </location>
</feature>
<feature type="domain" description="EGF-like" evidence="2">
    <location>
        <begin position="1158"/>
        <end position="1198"/>
    </location>
</feature>
<feature type="domain" description="EGF-like" evidence="2">
    <location>
        <begin position="540"/>
        <end position="587"/>
    </location>
</feature>
<feature type="domain" description="EGF-like" evidence="2">
    <location>
        <begin position="1671"/>
        <end position="1715"/>
    </location>
</feature>
<dbReference type="SMART" id="SM00261">
    <property type="entry name" value="FU"/>
    <property type="match status" value="23"/>
</dbReference>
<keyword evidence="4" id="KW-1185">Reference proteome</keyword>
<organism evidence="3 4">
    <name type="scientific">Paramecium primaurelia</name>
    <dbReference type="NCBI Taxonomy" id="5886"/>
    <lineage>
        <taxon>Eukaryota</taxon>
        <taxon>Sar</taxon>
        <taxon>Alveolata</taxon>
        <taxon>Ciliophora</taxon>
        <taxon>Intramacronucleata</taxon>
        <taxon>Oligohymenophorea</taxon>
        <taxon>Peniculida</taxon>
        <taxon>Parameciidae</taxon>
        <taxon>Paramecium</taxon>
    </lineage>
</organism>
<dbReference type="InterPro" id="IPR006212">
    <property type="entry name" value="Furin_repeat"/>
</dbReference>
<gene>
    <name evidence="3" type="ORF">PPRIM_AZ9-3.1.T2000004</name>
</gene>
<feature type="domain" description="EGF-like" evidence="2">
    <location>
        <begin position="916"/>
        <end position="956"/>
    </location>
</feature>
<feature type="domain" description="EGF-like" evidence="2">
    <location>
        <begin position="1628"/>
        <end position="1656"/>
    </location>
</feature>
<feature type="domain" description="EGF-like" evidence="2">
    <location>
        <begin position="1252"/>
        <end position="1293"/>
    </location>
</feature>
<dbReference type="EMBL" id="CAJJDM010000209">
    <property type="protein sequence ID" value="CAD8117465.1"/>
    <property type="molecule type" value="Genomic_DNA"/>
</dbReference>
<keyword evidence="1" id="KW-0732">Signal</keyword>
<feature type="domain" description="EGF-like" evidence="2">
    <location>
        <begin position="438"/>
        <end position="480"/>
    </location>
</feature>
<dbReference type="OMA" id="GNTCECR"/>
<evidence type="ECO:0000259" key="2">
    <source>
        <dbReference type="SMART" id="SM00181"/>
    </source>
</evidence>
<evidence type="ECO:0000256" key="1">
    <source>
        <dbReference type="SAM" id="SignalP"/>
    </source>
</evidence>
<accession>A0A8S1QRG3</accession>
<feature type="domain" description="EGF-like" evidence="2">
    <location>
        <begin position="1206"/>
        <end position="1244"/>
    </location>
</feature>
<dbReference type="PANTHER" id="PTHR15332:SF175">
    <property type="entry name" value="PROPROTEIN CONVERTASE SUBTILISIN_KEXIN TYPE 5-LIKE"/>
    <property type="match status" value="1"/>
</dbReference>
<dbReference type="SMART" id="SM00181">
    <property type="entry name" value="EGF"/>
    <property type="match status" value="19"/>
</dbReference>
<comment type="caution">
    <text evidence="3">The sequence shown here is derived from an EMBL/GenBank/DDBJ whole genome shotgun (WGS) entry which is preliminary data.</text>
</comment>
<feature type="domain" description="EGF-like" evidence="2">
    <location>
        <begin position="1060"/>
        <end position="1106"/>
    </location>
</feature>
<protein>
    <recommendedName>
        <fullName evidence="2">EGF-like domain-containing protein</fullName>
    </recommendedName>
</protein>
<name>A0A8S1QRG3_PARPR</name>
<feature type="domain" description="EGF-like" evidence="2">
    <location>
        <begin position="1014"/>
        <end position="1055"/>
    </location>
</feature>
<evidence type="ECO:0000313" key="3">
    <source>
        <dbReference type="EMBL" id="CAD8117465.1"/>
    </source>
</evidence>
<feature type="domain" description="EGF-like" evidence="2">
    <location>
        <begin position="1107"/>
        <end position="1136"/>
    </location>
</feature>
<feature type="domain" description="EGF-like" evidence="2">
    <location>
        <begin position="1484"/>
        <end position="1532"/>
    </location>
</feature>
<dbReference type="Proteomes" id="UP000688137">
    <property type="component" value="Unassembled WGS sequence"/>
</dbReference>
<reference evidence="3" key="1">
    <citation type="submission" date="2021-01" db="EMBL/GenBank/DDBJ databases">
        <authorList>
            <consortium name="Genoscope - CEA"/>
            <person name="William W."/>
        </authorList>
    </citation>
    <scope>NUCLEOTIDE SEQUENCE</scope>
</reference>
<sequence>MNNNQNMIFWLIRTIFISAVIGQKEYSNYYGVFGSDYELCPDLHTYVPGMHPHQCVSYASVCQGVTTVVIKTLTNGTQHICHPRYQPFLIGAITKDSYSVHCGYQFGYSLVMELLYDGLYKYYCGDFRNQGLSLQRCLIVVSQYGQNKCLYCKFPFFDYECKQVQIGFNQQSAGTPSTVQKCNGQCLDCNGQGYCNQCREGFSSKDGYDISCSLDCQGFRSCYLDTQQNVIGNPGCKSGYYGAESKCFYSYIYRCQDAYQGTSGMGCYKCQDGFFLGRYYAQNAYYTYCYQYDWNCHKDRQSVFEKRDTWNDYKYFVYCQLCDPGYIQLEKQSYCYCNFYFINFLEISYFKQGCVLLDTFGVNCIACLPQYALQTNGTCLYYQCALQCSTCLDTDPNFCTTCDSTVNQIADNGICKCLPNSGLQEGNCTLCKEGYCQECELEDFYQCISCKEGSNRILIDKQCPCLSGYFDPENEDQICLPCDISCPNCFGPSNLECTECLEESISNRIKINDSCPCKNGYADYAIKQSKCGKCHPKCQTCFQAADETQNQYCLTCITGQNRVVSDAFNCDCKVNSGDLDGTLEICIICHYTCGICNGTESTNCIQCEQSTFRELTPSEECLCKLSYYDDNTENIECQKCHYSCVTCANSIEKDACVQCPSTRKANSSGSQSECVCIYENTFDDGFSQECQQCHKYCLTCNGLILENWNVQNATILVTNVLITYQKVVLFVLLNLILEYQKVISVNVLMVIMKRLELLKCSYKCELCENQSEKCLSCPLNSLRILDPIKGCFCPGEYYDKENEFACQRCHFKCRSCDGKDQDNCLSCDSVANRELKNNECKCQPHYFEMEVQECTTCSALCYECIKNFENCTSCNSDRYLVESKCICITKLNGGAISTFEYNGMVQCQKCHYSCGTCGGFEVGDCNSCVDTDHRLQVGNTCICKEGYYDAGLPVCQKCNYQCKGCSKLSESCTSCPDNSFRQFVSGFNNCQCIQRYYDDGFNEVCQKCHYQCLRCNEIETKCELCSPQSNRIYNDVLFTCDCNIGYYDIGVEDCQKCHYSCQTCNSGDSNSCISCIEMNTSKRVFYNNTCVCLFGYYDDGSKISCLKCDIQCLSCVQQSYQCLSCPQTRKIETNCKCQQGYYDVGLQICLQCNSNCFTCEISSKNCTSCDSNQFRELNIKTQTCDCQIGYLEINEICQKCYFSCKTCAQSINNCTSCVQFRYLKNNECICNEGMYESNVDKLCKLCNQTCLTCANSNSYCLTCSIENFRQFTYGNTCECRQGYYEDSVTLNCEYCSSSCLTCSLLYDNCTSCDSSLNLSLVNNKCACSQSYFFDPLTKQCEQCNITCLECQNSNQCTQCRLTTRHYDADEKKCLCNDGYYETNQLNCQLCHLSCGTCQNVSTNCLTCQSVYIRILKYNQCLCLDGYYDAGIELCQKCNNICKTCQSSAVSCLSCYEIEQHRDYSGDKCLCKMGYYESNTEICSKCSNQCLTCQGSAEYCTSCDTNSKRVDQSIIHKCPCILGFYSDENQNCQKCHIKCQTCITSNDQCLSCNFQLNSNRMSISSFCNCQEGYFDDGIQLQCQNCNFRCKTCQIEENNCQIFQNILRFNPPTCNCKDGYYEDEQLICQICASQCNTCILQPTNCLSCNPGRIQKDCKCIDGYFEIGLTLCSQCAFQCATCELYPLNYKTCKGNRIQEPKCICQFGYFDDQLNEDCQKCDITCLECNINGCLSCFANRLLDQEMNCIPPQNSIWYDSTPWCSTCEVAVIKAYFSDDLSQIIIHFDFPLNPKGFSQQIQINKCLQIFEVESAKSFGQNSVCYLNQEDNQELLIQLGENSKIQVGEQILFKSNALSQINCETTLKIFIFDILQMPINPLPPSIQYQVPLHKLNPKSDNSIYIKSIKNNGNRKLDNIIWSYQMMAGEDSSNTISQFLDQINFVQEYNLLIPKLTLPKDAELKFKIQYENFIHINSQTEFTIHTHSGILPQININSKPSYFVYQPITIGVSAGNSDQSISKDNYQIQMNEIDREPNKSIPSQINSSFQSTSFEMIYITIPKYTLSPNSTYTFQVMATNINTNQTQYQNFTFDIPFAGFICQFNNLGLQSIRKDLKLQIECKDLDTIFDWNADPNLSIEYMLKCTKENNQCQQDCDILIHKEEFFSTFTVQQWTVTVTKFQQTQKFTQIIVYLDDDFPQLDLEFNKGYLMRKINNYEQLNFTFLIPFDKKPLLLDLSIAIIYNYEIIEILQPQYISHQFKIFNSIKELNFGDEINLKFLAQYTNNIMPSLNNIKININQPPQCSKLYITRSNNLALTDFGVASSCDQSNDSPYSYQLRLFLRESDLTDFQQGSLDNSLILYPFQTQNQFLIQTPSSIDFSKIGILVEVLDNGGSMTQIFEQITVNFAKINCSSIQYQNLNLQKKISLLFEALNQKCDELHSQIYLNMLQQSILADENENILKFQALKLYKQLLIQSIQNKPQDNLPKQRCFDKNTNHFFITNNTTETEVNLTTKIESLKENTQNLNKTLNYFRNLKKKFEEDIQLNQYTWNEQIFQQYQNTQECLRSLLFYLDDIYSNFSLINVKNEILYQAIMDLQQYMSLISEETQNTIIVNQKPLAINGNEIIWQIKRRTISQFNQQFDIEPAKEDFLVEYVQFESIYFKTNPLRFTSDLQDLLYAQFNDQTLQILSQNYYLTSLKNSYHHRFISYENFSSTYGTKFGSYQVCSNTTQSLFQYEVQCVIRTIFGKIYLCNLQQEQNNDTIELTCDCNKFGEIFLLSSTNFSIANVNNTNIQISDLSVDSTSDNQLVLQICTSSLSFIFMAVYVVQRYKDYKEEQESSENEQRNLNPSNILLNRNFVYKGNSKVFKEKLKQIHQTISLFNQRLKYLTQLSNFRSTLLIQFIFNSYNP</sequence>
<dbReference type="PANTHER" id="PTHR15332">
    <property type="entry name" value="PROPROTEIN CONVERTASE SUBTILISIN_KEXIN TYPE 5-LIKE"/>
    <property type="match status" value="1"/>
</dbReference>
<proteinExistence type="predicted"/>
<feature type="domain" description="EGF-like" evidence="2">
    <location>
        <begin position="595"/>
        <end position="638"/>
    </location>
</feature>
<feature type="domain" description="EGF-like" evidence="2">
    <location>
        <begin position="1396"/>
        <end position="1435"/>
    </location>
</feature>
<feature type="chain" id="PRO_5035936085" description="EGF-like domain-containing protein" evidence="1">
    <location>
        <begin position="23"/>
        <end position="2902"/>
    </location>
</feature>
<feature type="signal peptide" evidence="1">
    <location>
        <begin position="1"/>
        <end position="22"/>
    </location>
</feature>
<feature type="domain" description="EGF-like" evidence="2">
    <location>
        <begin position="160"/>
        <end position="213"/>
    </location>
</feature>
<evidence type="ECO:0000313" key="4">
    <source>
        <dbReference type="Proteomes" id="UP000688137"/>
    </source>
</evidence>
<feature type="domain" description="EGF-like" evidence="2">
    <location>
        <begin position="1583"/>
        <end position="1627"/>
    </location>
</feature>
<feature type="domain" description="EGF-like" evidence="2">
    <location>
        <begin position="1533"/>
        <end position="1582"/>
    </location>
</feature>
<feature type="domain" description="EGF-like" evidence="2">
    <location>
        <begin position="1443"/>
        <end position="1483"/>
    </location>
</feature>